<proteinExistence type="predicted"/>
<evidence type="ECO:0000313" key="2">
    <source>
        <dbReference type="Proteomes" id="UP000245535"/>
    </source>
</evidence>
<keyword evidence="2" id="KW-1185">Reference proteome</keyword>
<gene>
    <name evidence="1" type="ORF">BC781_101592</name>
</gene>
<dbReference type="RefSeq" id="WP_109615750.1">
    <property type="nucleotide sequence ID" value="NZ_QGDO01000001.1"/>
</dbReference>
<protein>
    <submittedName>
        <fullName evidence="1">Uncharacterized protein</fullName>
    </submittedName>
</protein>
<organism evidence="1 2">
    <name type="scientific">Sediminitomix flava</name>
    <dbReference type="NCBI Taxonomy" id="379075"/>
    <lineage>
        <taxon>Bacteria</taxon>
        <taxon>Pseudomonadati</taxon>
        <taxon>Bacteroidota</taxon>
        <taxon>Cytophagia</taxon>
        <taxon>Cytophagales</taxon>
        <taxon>Flammeovirgaceae</taxon>
        <taxon>Sediminitomix</taxon>
    </lineage>
</organism>
<accession>A0A315ZG04</accession>
<dbReference type="AlphaFoldDB" id="A0A315ZG04"/>
<dbReference type="EMBL" id="QGDO01000001">
    <property type="protein sequence ID" value="PWJ44242.1"/>
    <property type="molecule type" value="Genomic_DNA"/>
</dbReference>
<dbReference type="Proteomes" id="UP000245535">
    <property type="component" value="Unassembled WGS sequence"/>
</dbReference>
<reference evidence="1 2" key="1">
    <citation type="submission" date="2018-03" db="EMBL/GenBank/DDBJ databases">
        <title>Genomic Encyclopedia of Archaeal and Bacterial Type Strains, Phase II (KMG-II): from individual species to whole genera.</title>
        <authorList>
            <person name="Goeker M."/>
        </authorList>
    </citation>
    <scope>NUCLEOTIDE SEQUENCE [LARGE SCALE GENOMIC DNA]</scope>
    <source>
        <strain evidence="1 2">DSM 28229</strain>
    </source>
</reference>
<evidence type="ECO:0000313" key="1">
    <source>
        <dbReference type="EMBL" id="PWJ44242.1"/>
    </source>
</evidence>
<name>A0A315ZG04_SEDFL</name>
<sequence>MQQFVIPILLLLFITYFSACETVPYSEDNFVRYTAVRYLDGDTIFCRLQKSQDGATTIGYLVNGDFDSEVTIKHDTFPSFDDQGFYFFKALMKKLDQPKESYKTASIFNLDTIEVIYDSLVLDYKTGNFKTDSCYIYRIIPPKKNFMGFTLLKFYIDFDRGIVLKGLDEKTKTDANIIFEILGKDNN</sequence>
<comment type="caution">
    <text evidence="1">The sequence shown here is derived from an EMBL/GenBank/DDBJ whole genome shotgun (WGS) entry which is preliminary data.</text>
</comment>